<evidence type="ECO:0000256" key="5">
    <source>
        <dbReference type="ARBA" id="ARBA00023136"/>
    </source>
</evidence>
<keyword evidence="5 7" id="KW-0472">Membrane</keyword>
<keyword evidence="4 7" id="KW-1133">Transmembrane helix</keyword>
<evidence type="ECO:0000256" key="6">
    <source>
        <dbReference type="ARBA" id="ARBA00044504"/>
    </source>
</evidence>
<comment type="similarity">
    <text evidence="2">Belongs to the major facilitator superfamily. Proton-dependent oligopeptide transporter (POT/PTR) (TC 2.A.17) family.</text>
</comment>
<proteinExistence type="inferred from homology"/>
<keyword evidence="9" id="KW-1185">Reference proteome</keyword>
<feature type="transmembrane region" description="Helical" evidence="7">
    <location>
        <begin position="182"/>
        <end position="205"/>
    </location>
</feature>
<comment type="similarity">
    <text evidence="6">Belongs to the major facilitator superfamily. Phosphate:H(+) symporter (TC 2.A.1.9) family.</text>
</comment>
<accession>A0AA88VI61</accession>
<sequence length="551" mass="61208">MAVLLWADVFAGYAMWVMITYLTDVWKLSFTHAAGIVNIWSGVAMIMPIGSAFLVDTLIGNYSMLLLSSIAYSIGLGLLAMSTPPVLHNATGTCREYRPECIGHVQQILFYTALALIAVGISGHVISLGSFSAEQTTSDTEEDDEMKTRKFLWQILGIFAIILVLVIAATALAYIKPWSVRFGIPAICTLVATIIFLGGSCSYNYESPKGSPLTTVFRVFAASAVKIFQQLPGDSNQLYEKDEPDFKPLPHTPSLRCFDKAAIVLPTQTQEEQEKNRWRLCRVTEVEETKMGIRMIPMWMTFLICGIVLSIGNTYFLEQANHMNRKVGRLTVPLPFLLVLYDFSKSQFAKIYAGLAKCLGKYAPPVCIALAMLFSILCCITAAKVETRRLDVIRRHGLLDKPDEKIPMSMFWLLPQFILLAGLDQIFNMSITGFLINEAPATMKTKEYLDIFTTGVLGLGTTGSVLSVYIVGKISEKGGKPSWFRYTLNKSRLDNYYWTLAALSAVNLVSFIVVASLYSYKKPEVEDQEAPEVGESEEPYDDNAQCFCCCG</sequence>
<dbReference type="InterPro" id="IPR000109">
    <property type="entry name" value="POT_fam"/>
</dbReference>
<keyword evidence="3 7" id="KW-0812">Transmembrane</keyword>
<feature type="transmembrane region" description="Helical" evidence="7">
    <location>
        <begin position="151"/>
        <end position="175"/>
    </location>
</feature>
<dbReference type="Gene3D" id="1.20.1250.20">
    <property type="entry name" value="MFS general substrate transporter like domains"/>
    <property type="match status" value="1"/>
</dbReference>
<comment type="caution">
    <text evidence="8">The sequence shown here is derived from an EMBL/GenBank/DDBJ whole genome shotgun (WGS) entry which is preliminary data.</text>
</comment>
<organism evidence="8 9">
    <name type="scientific">Escallonia herrerae</name>
    <dbReference type="NCBI Taxonomy" id="1293975"/>
    <lineage>
        <taxon>Eukaryota</taxon>
        <taxon>Viridiplantae</taxon>
        <taxon>Streptophyta</taxon>
        <taxon>Embryophyta</taxon>
        <taxon>Tracheophyta</taxon>
        <taxon>Spermatophyta</taxon>
        <taxon>Magnoliopsida</taxon>
        <taxon>eudicotyledons</taxon>
        <taxon>Gunneridae</taxon>
        <taxon>Pentapetalae</taxon>
        <taxon>asterids</taxon>
        <taxon>campanulids</taxon>
        <taxon>Escalloniales</taxon>
        <taxon>Escalloniaceae</taxon>
        <taxon>Escallonia</taxon>
    </lineage>
</organism>
<feature type="transmembrane region" description="Helical" evidence="7">
    <location>
        <begin position="6"/>
        <end position="23"/>
    </location>
</feature>
<feature type="transmembrane region" description="Helical" evidence="7">
    <location>
        <begin position="296"/>
        <end position="315"/>
    </location>
</feature>
<reference evidence="8" key="1">
    <citation type="submission" date="2022-12" db="EMBL/GenBank/DDBJ databases">
        <title>Draft genome assemblies for two species of Escallonia (Escalloniales).</title>
        <authorList>
            <person name="Chanderbali A."/>
            <person name="Dervinis C."/>
            <person name="Anghel I."/>
            <person name="Soltis D."/>
            <person name="Soltis P."/>
            <person name="Zapata F."/>
        </authorList>
    </citation>
    <scope>NUCLEOTIDE SEQUENCE</scope>
    <source>
        <strain evidence="8">UCBG64.0493</strain>
        <tissue evidence="8">Leaf</tissue>
    </source>
</reference>
<evidence type="ECO:0000256" key="7">
    <source>
        <dbReference type="SAM" id="Phobius"/>
    </source>
</evidence>
<feature type="transmembrane region" description="Helical" evidence="7">
    <location>
        <begin position="451"/>
        <end position="475"/>
    </location>
</feature>
<evidence type="ECO:0000313" key="9">
    <source>
        <dbReference type="Proteomes" id="UP001188597"/>
    </source>
</evidence>
<evidence type="ECO:0000256" key="4">
    <source>
        <dbReference type="ARBA" id="ARBA00022989"/>
    </source>
</evidence>
<feature type="transmembrane region" description="Helical" evidence="7">
    <location>
        <begin position="406"/>
        <end position="431"/>
    </location>
</feature>
<dbReference type="AlphaFoldDB" id="A0AA88VI61"/>
<evidence type="ECO:0000256" key="1">
    <source>
        <dbReference type="ARBA" id="ARBA00004141"/>
    </source>
</evidence>
<name>A0AA88VI61_9ASTE</name>
<feature type="transmembrane region" description="Helical" evidence="7">
    <location>
        <begin position="65"/>
        <end position="87"/>
    </location>
</feature>
<evidence type="ECO:0000256" key="2">
    <source>
        <dbReference type="ARBA" id="ARBA00005982"/>
    </source>
</evidence>
<feature type="transmembrane region" description="Helical" evidence="7">
    <location>
        <begin position="496"/>
        <end position="518"/>
    </location>
</feature>
<gene>
    <name evidence="8" type="ORF">RJ639_013175</name>
</gene>
<protein>
    <submittedName>
        <fullName evidence="8">Uncharacterized protein</fullName>
    </submittedName>
</protein>
<dbReference type="GO" id="GO:0022857">
    <property type="term" value="F:transmembrane transporter activity"/>
    <property type="evidence" value="ECO:0007669"/>
    <property type="project" value="InterPro"/>
</dbReference>
<feature type="transmembrane region" description="Helical" evidence="7">
    <location>
        <begin position="35"/>
        <end position="59"/>
    </location>
</feature>
<evidence type="ECO:0000256" key="3">
    <source>
        <dbReference type="ARBA" id="ARBA00022692"/>
    </source>
</evidence>
<dbReference type="Pfam" id="PF00854">
    <property type="entry name" value="PTR2"/>
    <property type="match status" value="1"/>
</dbReference>
<dbReference type="EMBL" id="JAVXUP010001723">
    <property type="protein sequence ID" value="KAK3008737.1"/>
    <property type="molecule type" value="Genomic_DNA"/>
</dbReference>
<dbReference type="InterPro" id="IPR036259">
    <property type="entry name" value="MFS_trans_sf"/>
</dbReference>
<dbReference type="SUPFAM" id="SSF103473">
    <property type="entry name" value="MFS general substrate transporter"/>
    <property type="match status" value="1"/>
</dbReference>
<dbReference type="GO" id="GO:0016020">
    <property type="term" value="C:membrane"/>
    <property type="evidence" value="ECO:0007669"/>
    <property type="project" value="UniProtKB-SubCell"/>
</dbReference>
<dbReference type="Proteomes" id="UP001188597">
    <property type="component" value="Unassembled WGS sequence"/>
</dbReference>
<evidence type="ECO:0000313" key="8">
    <source>
        <dbReference type="EMBL" id="KAK3008737.1"/>
    </source>
</evidence>
<comment type="subcellular location">
    <subcellularLocation>
        <location evidence="1">Membrane</location>
        <topology evidence="1">Multi-pass membrane protein</topology>
    </subcellularLocation>
</comment>
<dbReference type="PANTHER" id="PTHR11654">
    <property type="entry name" value="OLIGOPEPTIDE TRANSPORTER-RELATED"/>
    <property type="match status" value="1"/>
</dbReference>
<feature type="transmembrane region" description="Helical" evidence="7">
    <location>
        <begin position="363"/>
        <end position="385"/>
    </location>
</feature>
<feature type="transmembrane region" description="Helical" evidence="7">
    <location>
        <begin position="108"/>
        <end position="131"/>
    </location>
</feature>